<dbReference type="AlphaFoldDB" id="A0A7S0RPV7"/>
<dbReference type="Gene3D" id="3.40.630.10">
    <property type="entry name" value="Zn peptidases"/>
    <property type="match status" value="1"/>
</dbReference>
<organism evidence="5">
    <name type="scientific">Chlamydomonas leiostraca</name>
    <dbReference type="NCBI Taxonomy" id="1034604"/>
    <lineage>
        <taxon>Eukaryota</taxon>
        <taxon>Viridiplantae</taxon>
        <taxon>Chlorophyta</taxon>
        <taxon>core chlorophytes</taxon>
        <taxon>Chlorophyceae</taxon>
        <taxon>CS clade</taxon>
        <taxon>Chlamydomonadales</taxon>
        <taxon>Chlamydomonadaceae</taxon>
        <taxon>Chlamydomonas</taxon>
    </lineage>
</organism>
<evidence type="ECO:0000256" key="2">
    <source>
        <dbReference type="ARBA" id="ARBA00005988"/>
    </source>
</evidence>
<evidence type="ECO:0000256" key="3">
    <source>
        <dbReference type="PROSITE-ProRule" id="PRU01379"/>
    </source>
</evidence>
<protein>
    <recommendedName>
        <fullName evidence="4">Peptidase M14 domain-containing protein</fullName>
    </recommendedName>
</protein>
<sequence length="400" mass="43202">MTEAGPIVRAMRCPTSGISVSSVMDGGNIQVVQLGAEGDMALRIIPDPYCETDKRAHMQWFSFRVAGVQGRKLRMQVTNAGEASYAPAWHGYEAAASYDSETWFRVPTAYDEAAGTLTITHDSPAHNVVHYAYFAPYPMSRHESLVARMQARPGVRLSVMGHTCEGRAMDLLQVGEEGAGKRKVWVIARQHPGETMAEFFMEGLLERLTDPHDAVARAVRAQCVVYAVPNMCPDGSARGHLRTNAAGVNLNRAWAHPDPATSPEVACTLAAMDATGVDLLVDVHGDEELPYCFVAGLNGIPAWDARLETLQHAFCTAFMRHSPDFQVTHGYPTDAPGKANLTLCSKQIGQRFGALSLTLEMPFKDTAGHPVPGVGWSPQRAAALGAAMLGAVHEVAPSLR</sequence>
<feature type="active site" description="Proton donor/acceptor" evidence="3">
    <location>
        <position position="360"/>
    </location>
</feature>
<reference evidence="5" key="1">
    <citation type="submission" date="2021-01" db="EMBL/GenBank/DDBJ databases">
        <authorList>
            <person name="Corre E."/>
            <person name="Pelletier E."/>
            <person name="Niang G."/>
            <person name="Scheremetjew M."/>
            <person name="Finn R."/>
            <person name="Kale V."/>
            <person name="Holt S."/>
            <person name="Cochrane G."/>
            <person name="Meng A."/>
            <person name="Brown T."/>
            <person name="Cohen L."/>
        </authorList>
    </citation>
    <scope>NUCLEOTIDE SEQUENCE</scope>
    <source>
        <strain evidence="5">SAG 11-49</strain>
    </source>
</reference>
<feature type="domain" description="Peptidase M14" evidence="4">
    <location>
        <begin position="135"/>
        <end position="396"/>
    </location>
</feature>
<comment type="cofactor">
    <cofactor evidence="1">
        <name>Zn(2+)</name>
        <dbReference type="ChEBI" id="CHEBI:29105"/>
    </cofactor>
</comment>
<accession>A0A7S0RPV7</accession>
<dbReference type="SUPFAM" id="SSF53187">
    <property type="entry name" value="Zn-dependent exopeptidases"/>
    <property type="match status" value="1"/>
</dbReference>
<comment type="similarity">
    <text evidence="2 3">Belongs to the peptidase M14 family.</text>
</comment>
<dbReference type="PANTHER" id="PTHR12756:SF11">
    <property type="entry name" value="CYTOSOLIC CARBOXYPEPTIDASE 1"/>
    <property type="match status" value="1"/>
</dbReference>
<dbReference type="PROSITE" id="PS52035">
    <property type="entry name" value="PEPTIDASE_M14"/>
    <property type="match status" value="1"/>
</dbReference>
<gene>
    <name evidence="5" type="ORF">CLEI1391_LOCUS11542</name>
</gene>
<dbReference type="InterPro" id="IPR050821">
    <property type="entry name" value="Cytosolic_carboxypeptidase"/>
</dbReference>
<dbReference type="CDD" id="cd06234">
    <property type="entry name" value="M14_PaCCP-like"/>
    <property type="match status" value="1"/>
</dbReference>
<dbReference type="GO" id="GO:0008270">
    <property type="term" value="F:zinc ion binding"/>
    <property type="evidence" value="ECO:0007669"/>
    <property type="project" value="InterPro"/>
</dbReference>
<evidence type="ECO:0000256" key="1">
    <source>
        <dbReference type="ARBA" id="ARBA00001947"/>
    </source>
</evidence>
<dbReference type="PANTHER" id="PTHR12756">
    <property type="entry name" value="CYTOSOLIC CARBOXYPEPTIDASE"/>
    <property type="match status" value="1"/>
</dbReference>
<dbReference type="Gene3D" id="2.60.40.3120">
    <property type="match status" value="1"/>
</dbReference>
<dbReference type="GO" id="GO:0004181">
    <property type="term" value="F:metallocarboxypeptidase activity"/>
    <property type="evidence" value="ECO:0007669"/>
    <property type="project" value="InterPro"/>
</dbReference>
<dbReference type="InterPro" id="IPR040626">
    <property type="entry name" value="Pepdidase_M14_N"/>
</dbReference>
<dbReference type="InterPro" id="IPR000834">
    <property type="entry name" value="Peptidase_M14"/>
</dbReference>
<name>A0A7S0RPV7_9CHLO</name>
<dbReference type="Pfam" id="PF00246">
    <property type="entry name" value="Peptidase_M14"/>
    <property type="match status" value="1"/>
</dbReference>
<dbReference type="Pfam" id="PF18027">
    <property type="entry name" value="Pepdidase_M14_N"/>
    <property type="match status" value="1"/>
</dbReference>
<dbReference type="EMBL" id="HBFB01020565">
    <property type="protein sequence ID" value="CAD8684020.1"/>
    <property type="molecule type" value="Transcribed_RNA"/>
</dbReference>
<evidence type="ECO:0000259" key="4">
    <source>
        <dbReference type="PROSITE" id="PS52035"/>
    </source>
</evidence>
<evidence type="ECO:0000313" key="5">
    <source>
        <dbReference type="EMBL" id="CAD8684020.1"/>
    </source>
</evidence>
<proteinExistence type="inferred from homology"/>
<dbReference type="GO" id="GO:0006508">
    <property type="term" value="P:proteolysis"/>
    <property type="evidence" value="ECO:0007669"/>
    <property type="project" value="InterPro"/>
</dbReference>